<keyword evidence="3" id="KW-1185">Reference proteome</keyword>
<comment type="caution">
    <text evidence="2">The sequence shown here is derived from an EMBL/GenBank/DDBJ whole genome shotgun (WGS) entry which is preliminary data.</text>
</comment>
<sequence>MKPIITGMGLTWHGQHAKIKANSRRWGVLELRIPSPGGLQDMLCMPLRKLPGWLSGIEAGKVKSEEARVKVREYQDECDDVLWQYWNDGIAVNPRATYSVAPNQTISAEQAETLRLMLTSSVERLPKSRQALAMRQGWSKLKAHFRVGYRQIPDHEFSEAVSILARHAAEWEVVEEDERANTINEQVARWVKQIDSPNGVPAVLFAPLVAAVNRRGGGYRFPLSAAEPHDRIKPFPHSSLSAKRLLDPKNRALEMELVEALSKDGHDVEGVRVRLLAMRDALGELMEVRQVLEDFRRMFRRMDGTAEAWADQSRGLSIMFRKKLDPNDRYDRIGYPEQLGLPRPSGIQYLGAAR</sequence>
<protein>
    <recommendedName>
        <fullName evidence="1">Antirepressor protein ant N-terminal domain-containing protein</fullName>
    </recommendedName>
</protein>
<accession>A0ABU1IHT9</accession>
<dbReference type="Proteomes" id="UP001267710">
    <property type="component" value="Unassembled WGS sequence"/>
</dbReference>
<dbReference type="PRINTS" id="PR01994">
    <property type="entry name" value="ANTIREPRESSR"/>
</dbReference>
<feature type="domain" description="Antirepressor protein ant N-terminal" evidence="1">
    <location>
        <begin position="1"/>
        <end position="91"/>
    </location>
</feature>
<evidence type="ECO:0000313" key="2">
    <source>
        <dbReference type="EMBL" id="MDR6216158.1"/>
    </source>
</evidence>
<gene>
    <name evidence="2" type="ORF">QE399_003847</name>
</gene>
<organism evidence="2 3">
    <name type="scientific">Paracidovorax wautersii</name>
    <dbReference type="NCBI Taxonomy" id="1177982"/>
    <lineage>
        <taxon>Bacteria</taxon>
        <taxon>Pseudomonadati</taxon>
        <taxon>Pseudomonadota</taxon>
        <taxon>Betaproteobacteria</taxon>
        <taxon>Burkholderiales</taxon>
        <taxon>Comamonadaceae</taxon>
        <taxon>Paracidovorax</taxon>
    </lineage>
</organism>
<evidence type="ECO:0000313" key="3">
    <source>
        <dbReference type="Proteomes" id="UP001267710"/>
    </source>
</evidence>
<name>A0ABU1IHT9_9BURK</name>
<dbReference type="InterPro" id="IPR018875">
    <property type="entry name" value="Antirepressor_Ant_N"/>
</dbReference>
<dbReference type="Pfam" id="PF10547">
    <property type="entry name" value="P22_AR_N"/>
    <property type="match status" value="1"/>
</dbReference>
<dbReference type="EMBL" id="JAVIZX010000001">
    <property type="protein sequence ID" value="MDR6216158.1"/>
    <property type="molecule type" value="Genomic_DNA"/>
</dbReference>
<reference evidence="2 3" key="1">
    <citation type="submission" date="2023-08" db="EMBL/GenBank/DDBJ databases">
        <title>Functional and genomic diversity of the sorghum phyllosphere microbiome.</title>
        <authorList>
            <person name="Shade A."/>
        </authorList>
    </citation>
    <scope>NUCLEOTIDE SEQUENCE [LARGE SCALE GENOMIC DNA]</scope>
    <source>
        <strain evidence="2 3">SORGH_AS_0335</strain>
    </source>
</reference>
<evidence type="ECO:0000259" key="1">
    <source>
        <dbReference type="Pfam" id="PF10547"/>
    </source>
</evidence>
<proteinExistence type="predicted"/>